<keyword evidence="1" id="KW-0472">Membrane</keyword>
<evidence type="ECO:0000256" key="1">
    <source>
        <dbReference type="SAM" id="Phobius"/>
    </source>
</evidence>
<reference evidence="2 3" key="1">
    <citation type="submission" date="2024-04" db="EMBL/GenBank/DDBJ databases">
        <authorList>
            <consortium name="Genoscope - CEA"/>
            <person name="William W."/>
        </authorList>
    </citation>
    <scope>NUCLEOTIDE SEQUENCE [LARGE SCALE GENOMIC DNA]</scope>
</reference>
<sequence length="412" mass="46963">MMPYRQEDSETNCTHGLISEVDTLVFKTRVELSDDILLRYIYFQRKSNLDSTFLFFKGIVTNGSVADNDSLEITRPNVAQFSIKEKAKTENSGARIRGVIVTSDYQEIFSEQQMYPDIRESTDIQLRLFVNGVEAQIQNNTCDVHAIGTNIVILTECQSPAVPCLIEISSNDLKTPLLGKGYVLHTSELPELNITIKYATCTFHGKFNTINCRIRHDVDLETKTKATKEESNTTTVHILSTMIAILLIFISFIIVYTYFWRRHQFLRESHQSEKQTFKVSCDCKLKTENSFNGNNPSHGHLQPQQSSTILLETHSFIESDEKEERQPFINTTGKVDQQGNDSLLLKKTHICQGEDSCEMMEEEAKKTEDSFSLKNEFTTPSVPDYTTGIGRIVEQTTTKEILQMLKVHVKDV</sequence>
<gene>
    <name evidence="2" type="ORF">GSLYS_00016044001</name>
</gene>
<feature type="transmembrane region" description="Helical" evidence="1">
    <location>
        <begin position="238"/>
        <end position="259"/>
    </location>
</feature>
<keyword evidence="1" id="KW-0812">Transmembrane</keyword>
<protein>
    <submittedName>
        <fullName evidence="2">Uncharacterized protein</fullName>
    </submittedName>
</protein>
<proteinExistence type="predicted"/>
<name>A0AAV2IA68_LYMST</name>
<dbReference type="Proteomes" id="UP001497497">
    <property type="component" value="Unassembled WGS sequence"/>
</dbReference>
<keyword evidence="1" id="KW-1133">Transmembrane helix</keyword>
<dbReference type="AlphaFoldDB" id="A0AAV2IA68"/>
<dbReference type="EMBL" id="CAXITT010000487">
    <property type="protein sequence ID" value="CAL1542450.1"/>
    <property type="molecule type" value="Genomic_DNA"/>
</dbReference>
<accession>A0AAV2IA68</accession>
<keyword evidence="3" id="KW-1185">Reference proteome</keyword>
<organism evidence="2 3">
    <name type="scientific">Lymnaea stagnalis</name>
    <name type="common">Great pond snail</name>
    <name type="synonym">Helix stagnalis</name>
    <dbReference type="NCBI Taxonomy" id="6523"/>
    <lineage>
        <taxon>Eukaryota</taxon>
        <taxon>Metazoa</taxon>
        <taxon>Spiralia</taxon>
        <taxon>Lophotrochozoa</taxon>
        <taxon>Mollusca</taxon>
        <taxon>Gastropoda</taxon>
        <taxon>Heterobranchia</taxon>
        <taxon>Euthyneura</taxon>
        <taxon>Panpulmonata</taxon>
        <taxon>Hygrophila</taxon>
        <taxon>Lymnaeoidea</taxon>
        <taxon>Lymnaeidae</taxon>
        <taxon>Lymnaea</taxon>
    </lineage>
</organism>
<comment type="caution">
    <text evidence="2">The sequence shown here is derived from an EMBL/GenBank/DDBJ whole genome shotgun (WGS) entry which is preliminary data.</text>
</comment>
<evidence type="ECO:0000313" key="3">
    <source>
        <dbReference type="Proteomes" id="UP001497497"/>
    </source>
</evidence>
<evidence type="ECO:0000313" key="2">
    <source>
        <dbReference type="EMBL" id="CAL1542450.1"/>
    </source>
</evidence>